<evidence type="ECO:0000313" key="2">
    <source>
        <dbReference type="WBParaSite" id="RSKR_0001015100.1"/>
    </source>
</evidence>
<name>A0AC35UCN8_9BILA</name>
<sequence length="164" mass="19034">MRQLWYEGSGKEPPIVDEGSLAIGSKEVPAKGNFRTTSKTKSPNQVYCEQTLDKAKRLENFEPMLRMFNDSGFAVFDMSTLFYGFSRRMITAHYRSEFPASPGLTFQFLFYHFPYASARDAAFNTEVVRILMLIYRHLNSKMSNITSEFVNNLKHRQVKKKSYI</sequence>
<organism evidence="1 2">
    <name type="scientific">Rhabditophanes sp. KR3021</name>
    <dbReference type="NCBI Taxonomy" id="114890"/>
    <lineage>
        <taxon>Eukaryota</taxon>
        <taxon>Metazoa</taxon>
        <taxon>Ecdysozoa</taxon>
        <taxon>Nematoda</taxon>
        <taxon>Chromadorea</taxon>
        <taxon>Rhabditida</taxon>
        <taxon>Tylenchina</taxon>
        <taxon>Panagrolaimomorpha</taxon>
        <taxon>Strongyloidoidea</taxon>
        <taxon>Alloionematidae</taxon>
        <taxon>Rhabditophanes</taxon>
    </lineage>
</organism>
<evidence type="ECO:0000313" key="1">
    <source>
        <dbReference type="Proteomes" id="UP000095286"/>
    </source>
</evidence>
<protein>
    <submittedName>
        <fullName evidence="2">Uncharacterized protein</fullName>
    </submittedName>
</protein>
<dbReference type="Proteomes" id="UP000095286">
    <property type="component" value="Unplaced"/>
</dbReference>
<reference evidence="2" key="1">
    <citation type="submission" date="2016-11" db="UniProtKB">
        <authorList>
            <consortium name="WormBaseParasite"/>
        </authorList>
    </citation>
    <scope>IDENTIFICATION</scope>
    <source>
        <strain evidence="2">KR3021</strain>
    </source>
</reference>
<accession>A0AC35UCN8</accession>
<proteinExistence type="predicted"/>
<dbReference type="WBParaSite" id="RSKR_0001015100.1">
    <property type="protein sequence ID" value="RSKR_0001015100.1"/>
    <property type="gene ID" value="RSKR_0001015100"/>
</dbReference>